<evidence type="ECO:0000313" key="2">
    <source>
        <dbReference type="Proteomes" id="UP000231857"/>
    </source>
</evidence>
<reference evidence="1 2" key="1">
    <citation type="submission" date="2017-07" db="EMBL/GenBank/DDBJ databases">
        <title>Leptospira spp. isolated from tropical soils.</title>
        <authorList>
            <person name="Thibeaux R."/>
            <person name="Iraola G."/>
            <person name="Ferres I."/>
            <person name="Bierque E."/>
            <person name="Girault D."/>
            <person name="Soupe-Gilbert M.-E."/>
            <person name="Picardeau M."/>
            <person name="Goarant C."/>
        </authorList>
    </citation>
    <scope>NUCLEOTIDE SEQUENCE [LARGE SCALE GENOMIC DNA]</scope>
    <source>
        <strain evidence="1 2">ATI7-C-A2</strain>
    </source>
</reference>
<name>A0ABX4PM88_9LEPT</name>
<evidence type="ECO:0000313" key="1">
    <source>
        <dbReference type="EMBL" id="PKA16892.1"/>
    </source>
</evidence>
<dbReference type="EMBL" id="NPEI01000002">
    <property type="protein sequence ID" value="PKA16892.1"/>
    <property type="molecule type" value="Genomic_DNA"/>
</dbReference>
<keyword evidence="2" id="KW-1185">Reference proteome</keyword>
<protein>
    <recommendedName>
        <fullName evidence="3">DUF3601 domain-containing protein</fullName>
    </recommendedName>
</protein>
<sequence length="77" mass="9093">MSDNPFETGKKYRVLESFKFGSYDFQQGDILIYRSGGFSRYDDCYLFEFDDMSGNRKVCKLAPEFEGREIVPFFEEV</sequence>
<accession>A0ABX4PM88</accession>
<organism evidence="1 2">
    <name type="scientific">Leptospira haakeii</name>
    <dbReference type="NCBI Taxonomy" id="2023198"/>
    <lineage>
        <taxon>Bacteria</taxon>
        <taxon>Pseudomonadati</taxon>
        <taxon>Spirochaetota</taxon>
        <taxon>Spirochaetia</taxon>
        <taxon>Leptospirales</taxon>
        <taxon>Leptospiraceae</taxon>
        <taxon>Leptospira</taxon>
    </lineage>
</organism>
<gene>
    <name evidence="1" type="ORF">CH363_05715</name>
</gene>
<dbReference type="Proteomes" id="UP000231857">
    <property type="component" value="Unassembled WGS sequence"/>
</dbReference>
<comment type="caution">
    <text evidence="1">The sequence shown here is derived from an EMBL/GenBank/DDBJ whole genome shotgun (WGS) entry which is preliminary data.</text>
</comment>
<evidence type="ECO:0008006" key="3">
    <source>
        <dbReference type="Google" id="ProtNLM"/>
    </source>
</evidence>
<proteinExistence type="predicted"/>
<dbReference type="RefSeq" id="WP_100723491.1">
    <property type="nucleotide sequence ID" value="NZ_NPEG01000004.1"/>
</dbReference>